<dbReference type="SUPFAM" id="SSF53187">
    <property type="entry name" value="Zn-dependent exopeptidases"/>
    <property type="match status" value="1"/>
</dbReference>
<reference evidence="1 2" key="2">
    <citation type="journal article" date="2016" name="Genome Announc.">
        <title>Draft Genome Sequence of Oceanobacillus picturae Heshi-B3, Isolated from Fermented Rice Bran in a Traditional Japanese Seafood Dish.</title>
        <authorList>
            <person name="Akuzawa S."/>
            <person name="Nagaoka J."/>
            <person name="Kanekatsu M."/>
            <person name="Kanesaki Y."/>
            <person name="Suzuki T."/>
        </authorList>
    </citation>
    <scope>NUCLEOTIDE SEQUENCE [LARGE SCALE GENOMIC DNA]</scope>
    <source>
        <strain evidence="1 2">Heshi-B3</strain>
    </source>
</reference>
<dbReference type="CDD" id="cd06233">
    <property type="entry name" value="M14-like"/>
    <property type="match status" value="1"/>
</dbReference>
<dbReference type="OrthoDB" id="4014363at2"/>
<comment type="caution">
    <text evidence="1">The sequence shown here is derived from an EMBL/GenBank/DDBJ whole genome shotgun (WGS) entry which is preliminary data.</text>
</comment>
<protein>
    <recommendedName>
        <fullName evidence="3">DUF2817 domain-containing protein</fullName>
    </recommendedName>
</protein>
<dbReference type="Gene3D" id="3.40.630.10">
    <property type="entry name" value="Zn peptidases"/>
    <property type="match status" value="1"/>
</dbReference>
<evidence type="ECO:0000313" key="1">
    <source>
        <dbReference type="EMBL" id="GAQ17049.1"/>
    </source>
</evidence>
<dbReference type="Pfam" id="PF10994">
    <property type="entry name" value="DUF2817"/>
    <property type="match status" value="1"/>
</dbReference>
<name>A0A0U9H5P5_9BACI</name>
<gene>
    <name evidence="1" type="ORF">OPHB3_0974</name>
</gene>
<dbReference type="EMBL" id="BBXV01000012">
    <property type="protein sequence ID" value="GAQ17049.1"/>
    <property type="molecule type" value="Genomic_DNA"/>
</dbReference>
<organism evidence="1 2">
    <name type="scientific">Oceanobacillus picturae</name>
    <dbReference type="NCBI Taxonomy" id="171693"/>
    <lineage>
        <taxon>Bacteria</taxon>
        <taxon>Bacillati</taxon>
        <taxon>Bacillota</taxon>
        <taxon>Bacilli</taxon>
        <taxon>Bacillales</taxon>
        <taxon>Bacillaceae</taxon>
        <taxon>Oceanobacillus</taxon>
    </lineage>
</organism>
<dbReference type="AlphaFoldDB" id="A0A0U9H5P5"/>
<dbReference type="Proteomes" id="UP000052946">
    <property type="component" value="Unassembled WGS sequence"/>
</dbReference>
<reference evidence="2" key="1">
    <citation type="submission" date="2015-07" db="EMBL/GenBank/DDBJ databases">
        <title>Draft Genome Sequence of Oceanobacillus picturae Heshi-B3 that Was Isolated from Fermented Rice Bran with Aging Salted Mackerel, Which Was Named Heshiko as Traditional Fermented Seafood in Japan.</title>
        <authorList>
            <person name="Akuzawa S."/>
            <person name="Nakagawa J."/>
            <person name="Kanekatsu T."/>
            <person name="Kanesaki Y."/>
            <person name="Suzuki T."/>
        </authorList>
    </citation>
    <scope>NUCLEOTIDE SEQUENCE [LARGE SCALE GENOMIC DNA]</scope>
    <source>
        <strain evidence="2">Heshi-B3</strain>
    </source>
</reference>
<accession>A0A0U9H5P5</accession>
<dbReference type="InterPro" id="IPR021259">
    <property type="entry name" value="DUF2817"/>
</dbReference>
<dbReference type="RefSeq" id="WP_058949596.1">
    <property type="nucleotide sequence ID" value="NZ_BBXV01000012.1"/>
</dbReference>
<sequence>MKVESYFQKDYETSRAVFRSHLDKVKSVWPNASLETVTIGKEADDNTIDIIRADATSEKDKIALLSSGEHGIEGYAGAACIHMFVEECMEHIEPETTGICLVHAINPWGMRNFRRVTENNIDLNRNYIDEEGPLPIDVNKKYEKEKELFLPNGKIKDITEEQNRLFKKLTKALAKEGYANMKHAKSMGQYEFEHGVYYGGRALEESAKYVRSLQIDLLEQYNHIVHMDWHTALGPSNELTMVVPPDEEQDLEEIQSRYPLKNIMKFSDKKVVGDSNQHFYTVQKKHYPDTKLFSALFEFGTFGDDKKAELRELMTIVLENQLYWEGAEKESYRNYILNEFQEMFYPQDEVWRCDVIKEARIAVKVVLGEENILSS</sequence>
<proteinExistence type="predicted"/>
<evidence type="ECO:0000313" key="2">
    <source>
        <dbReference type="Proteomes" id="UP000052946"/>
    </source>
</evidence>
<evidence type="ECO:0008006" key="3">
    <source>
        <dbReference type="Google" id="ProtNLM"/>
    </source>
</evidence>